<gene>
    <name evidence="1" type="ORF">RhiirA4_475093</name>
</gene>
<dbReference type="VEuPathDB" id="FungiDB:RhiirFUN_026825"/>
<dbReference type="VEuPathDB" id="FungiDB:FUN_001192"/>
<proteinExistence type="predicted"/>
<evidence type="ECO:0000313" key="1">
    <source>
        <dbReference type="EMBL" id="PKY55551.1"/>
    </source>
</evidence>
<comment type="caution">
    <text evidence="1">The sequence shown here is derived from an EMBL/GenBank/DDBJ whole genome shotgun (WGS) entry which is preliminary data.</text>
</comment>
<dbReference type="Proteomes" id="UP000234323">
    <property type="component" value="Unassembled WGS sequence"/>
</dbReference>
<reference evidence="1 2" key="1">
    <citation type="submission" date="2015-10" db="EMBL/GenBank/DDBJ databases">
        <title>Genome analyses suggest a sexual origin of heterokaryosis in a supposedly ancient asexual fungus.</title>
        <authorList>
            <person name="Ropars J."/>
            <person name="Sedzielewska K."/>
            <person name="Noel J."/>
            <person name="Charron P."/>
            <person name="Farinelli L."/>
            <person name="Marton T."/>
            <person name="Kruger M."/>
            <person name="Pelin A."/>
            <person name="Brachmann A."/>
            <person name="Corradi N."/>
        </authorList>
    </citation>
    <scope>NUCLEOTIDE SEQUENCE [LARGE SCALE GENOMIC DNA]</scope>
    <source>
        <strain evidence="1 2">A4</strain>
    </source>
</reference>
<accession>A0A2I1H9J1</accession>
<evidence type="ECO:0000313" key="2">
    <source>
        <dbReference type="Proteomes" id="UP000234323"/>
    </source>
</evidence>
<sequence length="109" mass="12711">MFQPFSQENSFSQVEAKQKRVVVKYVDGKLEVVERYFKGWFKVKELICEDKENVTDSNLDGDIIFIIDDIDQLKKIISNVDANSITTTLAKHGKIEYFVKKFQKEIEVT</sequence>
<dbReference type="VEuPathDB" id="FungiDB:RhiirA1_537875"/>
<name>A0A2I1H9J1_9GLOM</name>
<protein>
    <submittedName>
        <fullName evidence="1">Uncharacterized protein</fullName>
    </submittedName>
</protein>
<organism evidence="1 2">
    <name type="scientific">Rhizophagus irregularis</name>
    <dbReference type="NCBI Taxonomy" id="588596"/>
    <lineage>
        <taxon>Eukaryota</taxon>
        <taxon>Fungi</taxon>
        <taxon>Fungi incertae sedis</taxon>
        <taxon>Mucoromycota</taxon>
        <taxon>Glomeromycotina</taxon>
        <taxon>Glomeromycetes</taxon>
        <taxon>Glomerales</taxon>
        <taxon>Glomeraceae</taxon>
        <taxon>Rhizophagus</taxon>
    </lineage>
</organism>
<keyword evidence="2" id="KW-1185">Reference proteome</keyword>
<dbReference type="EMBL" id="LLXI01001887">
    <property type="protein sequence ID" value="PKY55551.1"/>
    <property type="molecule type" value="Genomic_DNA"/>
</dbReference>
<dbReference type="AlphaFoldDB" id="A0A2I1H9J1"/>